<dbReference type="PANTHER" id="PTHR46818">
    <property type="entry name" value="DOMAIN-CONTAINING PROTEIN, PUTATIVE-RELATED"/>
    <property type="match status" value="1"/>
</dbReference>
<dbReference type="InterPro" id="IPR036865">
    <property type="entry name" value="CRAL-TRIO_dom_sf"/>
</dbReference>
<dbReference type="PANTHER" id="PTHR46818:SF1">
    <property type="entry name" value="CHROMOSOME UNDETERMINED SCAFFOLD_125, WHOLE GENOME SHOTGUN SEQUENCE"/>
    <property type="match status" value="1"/>
</dbReference>
<organism evidence="2 3">
    <name type="scientific">Stentor coeruleus</name>
    <dbReference type="NCBI Taxonomy" id="5963"/>
    <lineage>
        <taxon>Eukaryota</taxon>
        <taxon>Sar</taxon>
        <taxon>Alveolata</taxon>
        <taxon>Ciliophora</taxon>
        <taxon>Postciliodesmatophora</taxon>
        <taxon>Heterotrichea</taxon>
        <taxon>Heterotrichida</taxon>
        <taxon>Stentoridae</taxon>
        <taxon>Stentor</taxon>
    </lineage>
</organism>
<evidence type="ECO:0000313" key="3">
    <source>
        <dbReference type="Proteomes" id="UP000187209"/>
    </source>
</evidence>
<dbReference type="InterPro" id="IPR036273">
    <property type="entry name" value="CRAL/TRIO_N_dom_sf"/>
</dbReference>
<name>A0A1R2C9K4_9CILI</name>
<comment type="caution">
    <text evidence="2">The sequence shown here is derived from an EMBL/GenBank/DDBJ whole genome shotgun (WGS) entry which is preliminary data.</text>
</comment>
<dbReference type="SMART" id="SM00516">
    <property type="entry name" value="SEC14"/>
    <property type="match status" value="1"/>
</dbReference>
<dbReference type="SUPFAM" id="SSF52087">
    <property type="entry name" value="CRAL/TRIO domain"/>
    <property type="match status" value="1"/>
</dbReference>
<accession>A0A1R2C9K4</accession>
<sequence length="266" mass="30591">MESSIENYIPSPTDIKDGKTRKIFTGVPLDDSENSLVEQFIEYTRSNNIEVPDMILDDSRLALKFMLGAKGNVENAVKMMKEYLDWLPTLPVPESEVIDLLRRGLVYISGRTRKFNPLIIVNIRKVVDSKIDLDTLLRMQFFLLNWVKDNMLVPGKVETWVVIKDARGVGGTEMPIKLIKGMTAKFAIYYCHRIERSFVLNVPIMMNAVWKIVSLFIDAETLKKITIARSGWEQMLANLISPENLEEKYGGIIPNKEDDFWPFNRN</sequence>
<dbReference type="AlphaFoldDB" id="A0A1R2C9K4"/>
<protein>
    <recommendedName>
        <fullName evidence="1">CRAL-TRIO domain-containing protein</fullName>
    </recommendedName>
</protein>
<feature type="domain" description="CRAL-TRIO" evidence="1">
    <location>
        <begin position="94"/>
        <end position="257"/>
    </location>
</feature>
<reference evidence="2 3" key="1">
    <citation type="submission" date="2016-11" db="EMBL/GenBank/DDBJ databases">
        <title>The macronuclear genome of Stentor coeruleus: a giant cell with tiny introns.</title>
        <authorList>
            <person name="Slabodnick M."/>
            <person name="Ruby J.G."/>
            <person name="Reiff S.B."/>
            <person name="Swart E.C."/>
            <person name="Gosai S."/>
            <person name="Prabakaran S."/>
            <person name="Witkowska E."/>
            <person name="Larue G.E."/>
            <person name="Fisher S."/>
            <person name="Freeman R.M."/>
            <person name="Gunawardena J."/>
            <person name="Chu W."/>
            <person name="Stover N.A."/>
            <person name="Gregory B.D."/>
            <person name="Nowacki M."/>
            <person name="Derisi J."/>
            <person name="Roy S.W."/>
            <person name="Marshall W.F."/>
            <person name="Sood P."/>
        </authorList>
    </citation>
    <scope>NUCLEOTIDE SEQUENCE [LARGE SCALE GENOMIC DNA]</scope>
    <source>
        <strain evidence="2">WM001</strain>
    </source>
</reference>
<dbReference type="OrthoDB" id="75724at2759"/>
<evidence type="ECO:0000313" key="2">
    <source>
        <dbReference type="EMBL" id="OMJ85689.1"/>
    </source>
</evidence>
<dbReference type="Pfam" id="PF00650">
    <property type="entry name" value="CRAL_TRIO"/>
    <property type="match status" value="1"/>
</dbReference>
<keyword evidence="3" id="KW-1185">Reference proteome</keyword>
<dbReference type="Proteomes" id="UP000187209">
    <property type="component" value="Unassembled WGS sequence"/>
</dbReference>
<dbReference type="CDD" id="cd00170">
    <property type="entry name" value="SEC14"/>
    <property type="match status" value="1"/>
</dbReference>
<dbReference type="InterPro" id="IPR001251">
    <property type="entry name" value="CRAL-TRIO_dom"/>
</dbReference>
<dbReference type="SUPFAM" id="SSF46938">
    <property type="entry name" value="CRAL/TRIO N-terminal domain"/>
    <property type="match status" value="1"/>
</dbReference>
<evidence type="ECO:0000259" key="1">
    <source>
        <dbReference type="PROSITE" id="PS50191"/>
    </source>
</evidence>
<dbReference type="Gene3D" id="3.40.525.10">
    <property type="entry name" value="CRAL-TRIO lipid binding domain"/>
    <property type="match status" value="1"/>
</dbReference>
<proteinExistence type="predicted"/>
<dbReference type="EMBL" id="MPUH01000229">
    <property type="protein sequence ID" value="OMJ85689.1"/>
    <property type="molecule type" value="Genomic_DNA"/>
</dbReference>
<gene>
    <name evidence="2" type="ORF">SteCoe_12962</name>
</gene>
<dbReference type="PROSITE" id="PS50191">
    <property type="entry name" value="CRAL_TRIO"/>
    <property type="match status" value="1"/>
</dbReference>